<dbReference type="Gene3D" id="3.10.40.10">
    <property type="entry name" value="Aerolysin/Pertussis toxin (APT), N-terminal domain"/>
    <property type="match status" value="2"/>
</dbReference>
<name>S9PN18_CYSF2</name>
<evidence type="ECO:0000256" key="1">
    <source>
        <dbReference type="SAM" id="SignalP"/>
    </source>
</evidence>
<feature type="signal peptide" evidence="1">
    <location>
        <begin position="1"/>
        <end position="20"/>
    </location>
</feature>
<dbReference type="EMBL" id="ANAH02000004">
    <property type="protein sequence ID" value="EPX64421.1"/>
    <property type="molecule type" value="Genomic_DNA"/>
</dbReference>
<dbReference type="SUPFAM" id="SSF56436">
    <property type="entry name" value="C-type lectin-like"/>
    <property type="match status" value="2"/>
</dbReference>
<keyword evidence="1" id="KW-0732">Signal</keyword>
<evidence type="ECO:0008006" key="4">
    <source>
        <dbReference type="Google" id="ProtNLM"/>
    </source>
</evidence>
<sequence>MKKTLLFSVGIALMTTACGPADTTETEVPGPAQNHGALYGEVQKVVGDTPCPTGYSIATPNDALANQNTICGKMGTWDIARLSGSGAMKGPGYGCAITSYEAAPLGNTLCKLPGQTNLVEVFGDSPCGAGRTLLTPQEARTRQSEVCAKLDMWDIARLDGGGAMKGSGYGCVITDQETQKLGHALCKSLN</sequence>
<dbReference type="RefSeq" id="WP_002628548.1">
    <property type="nucleotide sequence ID" value="NZ_ANAH02000004.1"/>
</dbReference>
<dbReference type="InterPro" id="IPR037015">
    <property type="entry name" value="APT_N_sf"/>
</dbReference>
<dbReference type="Proteomes" id="UP000011682">
    <property type="component" value="Unassembled WGS sequence"/>
</dbReference>
<gene>
    <name evidence="2" type="ORF">D187_005555</name>
</gene>
<comment type="caution">
    <text evidence="2">The sequence shown here is derived from an EMBL/GenBank/DDBJ whole genome shotgun (WGS) entry which is preliminary data.</text>
</comment>
<evidence type="ECO:0000313" key="3">
    <source>
        <dbReference type="Proteomes" id="UP000011682"/>
    </source>
</evidence>
<accession>S9PN18</accession>
<reference evidence="2" key="1">
    <citation type="submission" date="2013-05" db="EMBL/GenBank/DDBJ databases">
        <title>Genome assembly of Cystobacter fuscus DSM 2262.</title>
        <authorList>
            <person name="Sharma G."/>
            <person name="Khatri I."/>
            <person name="Kaur C."/>
            <person name="Mayilraj S."/>
            <person name="Subramanian S."/>
        </authorList>
    </citation>
    <scope>NUCLEOTIDE SEQUENCE [LARGE SCALE GENOMIC DNA]</scope>
    <source>
        <strain evidence="2">DSM 2262</strain>
    </source>
</reference>
<dbReference type="InterPro" id="IPR016187">
    <property type="entry name" value="CTDL_fold"/>
</dbReference>
<dbReference type="OrthoDB" id="5507800at2"/>
<dbReference type="PROSITE" id="PS51257">
    <property type="entry name" value="PROKAR_LIPOPROTEIN"/>
    <property type="match status" value="1"/>
</dbReference>
<protein>
    <recommendedName>
        <fullName evidence="4">Lipoprotein</fullName>
    </recommendedName>
</protein>
<dbReference type="eggNOG" id="ENOG5031K9S">
    <property type="taxonomic scope" value="Bacteria"/>
</dbReference>
<keyword evidence="3" id="KW-1185">Reference proteome</keyword>
<dbReference type="AlphaFoldDB" id="S9PN18"/>
<feature type="chain" id="PRO_5004554718" description="Lipoprotein" evidence="1">
    <location>
        <begin position="21"/>
        <end position="190"/>
    </location>
</feature>
<evidence type="ECO:0000313" key="2">
    <source>
        <dbReference type="EMBL" id="EPX64421.1"/>
    </source>
</evidence>
<organism evidence="2 3">
    <name type="scientific">Cystobacter fuscus (strain ATCC 25194 / DSM 2262 / NBRC 100088 / M29)</name>
    <dbReference type="NCBI Taxonomy" id="1242864"/>
    <lineage>
        <taxon>Bacteria</taxon>
        <taxon>Pseudomonadati</taxon>
        <taxon>Myxococcota</taxon>
        <taxon>Myxococcia</taxon>
        <taxon>Myxococcales</taxon>
        <taxon>Cystobacterineae</taxon>
        <taxon>Archangiaceae</taxon>
        <taxon>Cystobacter</taxon>
    </lineage>
</organism>
<proteinExistence type="predicted"/>